<dbReference type="AlphaFoldDB" id="A0A382L2G9"/>
<evidence type="ECO:0000313" key="1">
    <source>
        <dbReference type="EMBL" id="SVC31174.1"/>
    </source>
</evidence>
<protein>
    <recommendedName>
        <fullName evidence="2">TRAP C4-dicarboxylate transport system permease DctM subunit domain-containing protein</fullName>
    </recommendedName>
</protein>
<name>A0A382L2G9_9ZZZZ</name>
<dbReference type="EMBL" id="UINC01084482">
    <property type="protein sequence ID" value="SVC31174.1"/>
    <property type="molecule type" value="Genomic_DNA"/>
</dbReference>
<evidence type="ECO:0008006" key="2">
    <source>
        <dbReference type="Google" id="ProtNLM"/>
    </source>
</evidence>
<gene>
    <name evidence="1" type="ORF">METZ01_LOCUS284028</name>
</gene>
<accession>A0A382L2G9</accession>
<proteinExistence type="predicted"/>
<reference evidence="1" key="1">
    <citation type="submission" date="2018-05" db="EMBL/GenBank/DDBJ databases">
        <authorList>
            <person name="Lanie J.A."/>
            <person name="Ng W.-L."/>
            <person name="Kazmierczak K.M."/>
            <person name="Andrzejewski T.M."/>
            <person name="Davidsen T.M."/>
            <person name="Wayne K.J."/>
            <person name="Tettelin H."/>
            <person name="Glass J.I."/>
            <person name="Rusch D."/>
            <person name="Podicherti R."/>
            <person name="Tsui H.-C.T."/>
            <person name="Winkler M.E."/>
        </authorList>
    </citation>
    <scope>NUCLEOTIDE SEQUENCE</scope>
</reference>
<sequence length="28" mass="2799">MFGVICLVLLAGFPVAFSLAGTALIFAG</sequence>
<feature type="non-terminal residue" evidence="1">
    <location>
        <position position="28"/>
    </location>
</feature>
<organism evidence="1">
    <name type="scientific">marine metagenome</name>
    <dbReference type="NCBI Taxonomy" id="408172"/>
    <lineage>
        <taxon>unclassified sequences</taxon>
        <taxon>metagenomes</taxon>
        <taxon>ecological metagenomes</taxon>
    </lineage>
</organism>